<keyword evidence="8" id="KW-1015">Disulfide bond</keyword>
<keyword evidence="7 14" id="KW-0472">Membrane</keyword>
<evidence type="ECO:0000256" key="7">
    <source>
        <dbReference type="ARBA" id="ARBA00023136"/>
    </source>
</evidence>
<dbReference type="Pfam" id="PF00001">
    <property type="entry name" value="7tm_1"/>
    <property type="match status" value="1"/>
</dbReference>
<organism evidence="16 17">
    <name type="scientific">Cinara cedri</name>
    <dbReference type="NCBI Taxonomy" id="506608"/>
    <lineage>
        <taxon>Eukaryota</taxon>
        <taxon>Metazoa</taxon>
        <taxon>Ecdysozoa</taxon>
        <taxon>Arthropoda</taxon>
        <taxon>Hexapoda</taxon>
        <taxon>Insecta</taxon>
        <taxon>Pterygota</taxon>
        <taxon>Neoptera</taxon>
        <taxon>Paraneoptera</taxon>
        <taxon>Hemiptera</taxon>
        <taxon>Sternorrhyncha</taxon>
        <taxon>Aphidomorpha</taxon>
        <taxon>Aphidoidea</taxon>
        <taxon>Aphididae</taxon>
        <taxon>Lachninae</taxon>
        <taxon>Cinara</taxon>
    </lineage>
</organism>
<evidence type="ECO:0000256" key="10">
    <source>
        <dbReference type="ARBA" id="ARBA00023180"/>
    </source>
</evidence>
<dbReference type="InterPro" id="IPR017452">
    <property type="entry name" value="GPCR_Rhodpsn_7TM"/>
</dbReference>
<feature type="transmembrane region" description="Helical" evidence="14">
    <location>
        <begin position="160"/>
        <end position="180"/>
    </location>
</feature>
<keyword evidence="4 12" id="KW-0812">Transmembrane</keyword>
<feature type="transmembrane region" description="Helical" evidence="14">
    <location>
        <begin position="275"/>
        <end position="295"/>
    </location>
</feature>
<feature type="domain" description="G-protein coupled receptors family 1 profile" evidence="15">
    <location>
        <begin position="59"/>
        <end position="339"/>
    </location>
</feature>
<evidence type="ECO:0000259" key="15">
    <source>
        <dbReference type="PROSITE" id="PS50262"/>
    </source>
</evidence>
<accession>A0A5E4MJB8</accession>
<dbReference type="OrthoDB" id="5950040at2759"/>
<keyword evidence="10" id="KW-0325">Glycoprotein</keyword>
<evidence type="ECO:0000256" key="5">
    <source>
        <dbReference type="ARBA" id="ARBA00022989"/>
    </source>
</evidence>
<dbReference type="PRINTS" id="PR00237">
    <property type="entry name" value="GPCRRHODOPSN"/>
</dbReference>
<dbReference type="GO" id="GO:0001607">
    <property type="term" value="F:neuromedin U receptor activity"/>
    <property type="evidence" value="ECO:0007669"/>
    <property type="project" value="InterPro"/>
</dbReference>
<dbReference type="Gene3D" id="1.20.1070.10">
    <property type="entry name" value="Rhodopsin 7-helix transmembrane proteins"/>
    <property type="match status" value="1"/>
</dbReference>
<name>A0A5E4MJB8_9HEMI</name>
<evidence type="ECO:0000256" key="8">
    <source>
        <dbReference type="ARBA" id="ARBA00023157"/>
    </source>
</evidence>
<dbReference type="AlphaFoldDB" id="A0A5E4MJB8"/>
<feature type="region of interest" description="Disordered" evidence="13">
    <location>
        <begin position="487"/>
        <end position="512"/>
    </location>
</feature>
<feature type="transmembrane region" description="Helical" evidence="14">
    <location>
        <begin position="118"/>
        <end position="139"/>
    </location>
</feature>
<dbReference type="InterPro" id="IPR005390">
    <property type="entry name" value="NeuromedU_rcpt"/>
</dbReference>
<feature type="transmembrane region" description="Helical" evidence="14">
    <location>
        <begin position="215"/>
        <end position="239"/>
    </location>
</feature>
<feature type="transmembrane region" description="Helical" evidence="14">
    <location>
        <begin position="315"/>
        <end position="338"/>
    </location>
</feature>
<reference evidence="16 17" key="1">
    <citation type="submission" date="2019-08" db="EMBL/GenBank/DDBJ databases">
        <authorList>
            <person name="Alioto T."/>
            <person name="Alioto T."/>
            <person name="Gomez Garrido J."/>
        </authorList>
    </citation>
    <scope>NUCLEOTIDE SEQUENCE [LARGE SCALE GENOMIC DNA]</scope>
</reference>
<proteinExistence type="inferred from homology"/>
<keyword evidence="17" id="KW-1185">Reference proteome</keyword>
<sequence length="594" mass="65265">MSPYGEDVGGGGSGAGDHLNSSVYGNDSSYLIGPKRDPLYIVVPMTIMYSVIFVTGVIGNSITCLVIAKHKFMHTATNYYLFSLAVSDLILLVSGLPQEMWSIWSRYPYVFGQIFCQLRGLFAEMSANATVLTITAFTAERYVAICHPFMAQSMSKLSRAVKLIVVIWLVAVLFAVPQAVQFTVAPMNDSDSTDLMQCNLRSIQVMDVELSTVSFTVSTVLFFVLPMTFITVLYVLIGLRLRRTDRLKRTVTVRSSSGEKKISSLEYRANSSSKVLKMLVAVVVAFFICWAPFHAQRLIAIFGSSQTEDVTFLHQLYGISTYVSGVLYYLSTTVNPILYHIMSLKFRTAFKETVLRCCRSSGRTSSFCGGAVIDAVGEEQRWPREPWRWRLWRRNRRRQRRRPSDSPVAATADVRRQKYRRVSGRASSSFELSADDGRLAAANGYTVTVIGPARSSSSNSSSSAGLADCWRRVLNVGGSGNAAARHRVRDNYDDDDDDDSSGPLSASRLRGGCVGGAQSSAGPVALSNWTMISDSSLRDANCDDLREELFGRGYVEAGPATYAVTCNVRAVTSATAADLDDSGTARVDVGDDYY</sequence>
<dbReference type="CDD" id="cd15134">
    <property type="entry name" value="7tmA_capaR"/>
    <property type="match status" value="1"/>
</dbReference>
<evidence type="ECO:0000256" key="1">
    <source>
        <dbReference type="ARBA" id="ARBA00004651"/>
    </source>
</evidence>
<keyword evidence="6 12" id="KW-0297">G-protein coupled receptor</keyword>
<dbReference type="PRINTS" id="PR01565">
    <property type="entry name" value="NEUROMEDINUR"/>
</dbReference>
<evidence type="ECO:0000256" key="11">
    <source>
        <dbReference type="ARBA" id="ARBA00023224"/>
    </source>
</evidence>
<dbReference type="PROSITE" id="PS50262">
    <property type="entry name" value="G_PROTEIN_RECEP_F1_2"/>
    <property type="match status" value="1"/>
</dbReference>
<dbReference type="InterPro" id="IPR000276">
    <property type="entry name" value="GPCR_Rhodpsn"/>
</dbReference>
<feature type="transmembrane region" description="Helical" evidence="14">
    <location>
        <begin position="39"/>
        <end position="67"/>
    </location>
</feature>
<keyword evidence="11 12" id="KW-0807">Transducer</keyword>
<dbReference type="GO" id="GO:0005886">
    <property type="term" value="C:plasma membrane"/>
    <property type="evidence" value="ECO:0007669"/>
    <property type="project" value="UniProtKB-SubCell"/>
</dbReference>
<evidence type="ECO:0000256" key="13">
    <source>
        <dbReference type="SAM" id="MobiDB-lite"/>
    </source>
</evidence>
<dbReference type="PANTHER" id="PTHR24243">
    <property type="entry name" value="G-PROTEIN COUPLED RECEPTOR"/>
    <property type="match status" value="1"/>
</dbReference>
<evidence type="ECO:0000256" key="14">
    <source>
        <dbReference type="SAM" id="Phobius"/>
    </source>
</evidence>
<evidence type="ECO:0000256" key="6">
    <source>
        <dbReference type="ARBA" id="ARBA00023040"/>
    </source>
</evidence>
<evidence type="ECO:0000256" key="9">
    <source>
        <dbReference type="ARBA" id="ARBA00023170"/>
    </source>
</evidence>
<keyword evidence="9 12" id="KW-0675">Receptor</keyword>
<comment type="similarity">
    <text evidence="2 12">Belongs to the G-protein coupled receptor 1 family.</text>
</comment>
<gene>
    <name evidence="16" type="ORF">CINCED_3A024873</name>
</gene>
<evidence type="ECO:0000313" key="17">
    <source>
        <dbReference type="Proteomes" id="UP000325440"/>
    </source>
</evidence>
<evidence type="ECO:0000256" key="3">
    <source>
        <dbReference type="ARBA" id="ARBA00022475"/>
    </source>
</evidence>
<evidence type="ECO:0000256" key="12">
    <source>
        <dbReference type="RuleBase" id="RU000688"/>
    </source>
</evidence>
<dbReference type="Proteomes" id="UP000325440">
    <property type="component" value="Unassembled WGS sequence"/>
</dbReference>
<dbReference type="SUPFAM" id="SSF81321">
    <property type="entry name" value="Family A G protein-coupled receptor-like"/>
    <property type="match status" value="1"/>
</dbReference>
<dbReference type="PROSITE" id="PS00237">
    <property type="entry name" value="G_PROTEIN_RECEP_F1_1"/>
    <property type="match status" value="1"/>
</dbReference>
<evidence type="ECO:0000256" key="4">
    <source>
        <dbReference type="ARBA" id="ARBA00022692"/>
    </source>
</evidence>
<protein>
    <submittedName>
        <fullName evidence="16">Neuromedin U receptor,G protein-coupled receptor, rhodopsin-like,GPCR, rhodopsin-like, 7TM</fullName>
    </submittedName>
</protein>
<evidence type="ECO:0000256" key="2">
    <source>
        <dbReference type="ARBA" id="ARBA00010663"/>
    </source>
</evidence>
<evidence type="ECO:0000313" key="16">
    <source>
        <dbReference type="EMBL" id="VVC31572.1"/>
    </source>
</evidence>
<dbReference type="EMBL" id="CABPRJ010000950">
    <property type="protein sequence ID" value="VVC31572.1"/>
    <property type="molecule type" value="Genomic_DNA"/>
</dbReference>
<comment type="subcellular location">
    <subcellularLocation>
        <location evidence="1">Cell membrane</location>
        <topology evidence="1">Multi-pass membrane protein</topology>
    </subcellularLocation>
</comment>
<feature type="transmembrane region" description="Helical" evidence="14">
    <location>
        <begin position="79"/>
        <end position="98"/>
    </location>
</feature>
<keyword evidence="3" id="KW-1003">Cell membrane</keyword>
<dbReference type="PANTHER" id="PTHR24243:SF208">
    <property type="entry name" value="PYROKININ-1 RECEPTOR"/>
    <property type="match status" value="1"/>
</dbReference>
<keyword evidence="5 14" id="KW-1133">Transmembrane helix</keyword>